<keyword evidence="1" id="KW-1133">Transmembrane helix</keyword>
<evidence type="ECO:0000313" key="2">
    <source>
        <dbReference type="EMBL" id="NYG55071.1"/>
    </source>
</evidence>
<organism evidence="2 3">
    <name type="scientific">Nocardioides perillae</name>
    <dbReference type="NCBI Taxonomy" id="1119534"/>
    <lineage>
        <taxon>Bacteria</taxon>
        <taxon>Bacillati</taxon>
        <taxon>Actinomycetota</taxon>
        <taxon>Actinomycetes</taxon>
        <taxon>Propionibacteriales</taxon>
        <taxon>Nocardioidaceae</taxon>
        <taxon>Nocardioides</taxon>
    </lineage>
</organism>
<keyword evidence="3" id="KW-1185">Reference proteome</keyword>
<reference evidence="2 3" key="1">
    <citation type="submission" date="2020-07" db="EMBL/GenBank/DDBJ databases">
        <title>Sequencing the genomes of 1000 actinobacteria strains.</title>
        <authorList>
            <person name="Klenk H.-P."/>
        </authorList>
    </citation>
    <scope>NUCLEOTIDE SEQUENCE [LARGE SCALE GENOMIC DNA]</scope>
    <source>
        <strain evidence="2 3">DSM 24552</strain>
    </source>
</reference>
<evidence type="ECO:0000256" key="1">
    <source>
        <dbReference type="SAM" id="Phobius"/>
    </source>
</evidence>
<feature type="transmembrane region" description="Helical" evidence="1">
    <location>
        <begin position="59"/>
        <end position="79"/>
    </location>
</feature>
<sequence length="89" mass="9297">MTEQERTEVLTGTAARGPWAEGRHPVDVGQLVMGVAFLGLVGLWALIASDRVGGDDVRWLLPLPWLLAGGAGLAAVALAGRRRGRDGPA</sequence>
<protein>
    <submittedName>
        <fullName evidence="2">Uncharacterized protein</fullName>
    </submittedName>
</protein>
<gene>
    <name evidence="2" type="ORF">BJ989_001375</name>
</gene>
<dbReference type="RefSeq" id="WP_179517575.1">
    <property type="nucleotide sequence ID" value="NZ_JACCAC010000001.1"/>
</dbReference>
<dbReference type="Proteomes" id="UP000544110">
    <property type="component" value="Unassembled WGS sequence"/>
</dbReference>
<name>A0A7Y9RR68_9ACTN</name>
<keyword evidence="1" id="KW-0472">Membrane</keyword>
<accession>A0A7Y9RR68</accession>
<dbReference type="EMBL" id="JACCAC010000001">
    <property type="protein sequence ID" value="NYG55071.1"/>
    <property type="molecule type" value="Genomic_DNA"/>
</dbReference>
<keyword evidence="1" id="KW-0812">Transmembrane</keyword>
<feature type="transmembrane region" description="Helical" evidence="1">
    <location>
        <begin position="28"/>
        <end position="47"/>
    </location>
</feature>
<evidence type="ECO:0000313" key="3">
    <source>
        <dbReference type="Proteomes" id="UP000544110"/>
    </source>
</evidence>
<dbReference type="AlphaFoldDB" id="A0A7Y9RR68"/>
<comment type="caution">
    <text evidence="2">The sequence shown here is derived from an EMBL/GenBank/DDBJ whole genome shotgun (WGS) entry which is preliminary data.</text>
</comment>
<proteinExistence type="predicted"/>